<dbReference type="GO" id="GO:0016787">
    <property type="term" value="F:hydrolase activity"/>
    <property type="evidence" value="ECO:0007669"/>
    <property type="project" value="UniProtKB-UniRule"/>
</dbReference>
<comment type="cofactor">
    <cofactor evidence="2">
        <name>a divalent metal cation</name>
        <dbReference type="ChEBI" id="CHEBI:60240"/>
    </cofactor>
</comment>
<accession>A0A0E3V005</accession>
<evidence type="ECO:0000256" key="1">
    <source>
        <dbReference type="ARBA" id="ARBA00008950"/>
    </source>
</evidence>
<gene>
    <name evidence="4" type="ORF">PKOR_16735</name>
</gene>
<dbReference type="STRING" id="400092.PKOR_16735"/>
<comment type="similarity">
    <text evidence="1 2">Belongs to the metallophosphoesterase superfamily. YfcE family.</text>
</comment>
<keyword evidence="5" id="KW-1185">Reference proteome</keyword>
<dbReference type="KEGG" id="pko:PKOR_16735"/>
<dbReference type="PATRIC" id="fig|400092.3.peg.3671"/>
<dbReference type="InterPro" id="IPR000979">
    <property type="entry name" value="Phosphodiesterase_MJ0936/Vps29"/>
</dbReference>
<dbReference type="InterPro" id="IPR029052">
    <property type="entry name" value="Metallo-depent_PP-like"/>
</dbReference>
<evidence type="ECO:0000313" key="5">
    <source>
        <dbReference type="Proteomes" id="UP000033109"/>
    </source>
</evidence>
<dbReference type="OrthoDB" id="9785951at2"/>
<organism evidence="4 5">
    <name type="scientific">Pontibacter korlensis</name>
    <dbReference type="NCBI Taxonomy" id="400092"/>
    <lineage>
        <taxon>Bacteria</taxon>
        <taxon>Pseudomonadati</taxon>
        <taxon>Bacteroidota</taxon>
        <taxon>Cytophagia</taxon>
        <taxon>Cytophagales</taxon>
        <taxon>Hymenobacteraceae</taxon>
        <taxon>Pontibacter</taxon>
    </lineage>
</organism>
<evidence type="ECO:0000313" key="4">
    <source>
        <dbReference type="EMBL" id="AKD05781.1"/>
    </source>
</evidence>
<dbReference type="InterPro" id="IPR024654">
    <property type="entry name" value="Calcineurin-like_PHP_lpxH"/>
</dbReference>
<dbReference type="EMBL" id="CP009621">
    <property type="protein sequence ID" value="AKD05781.1"/>
    <property type="molecule type" value="Genomic_DNA"/>
</dbReference>
<sequence length="166" mass="18859">MLKIGLLSDTHSYLDDQVLRLLSDRDEIWHAGDFGNIEVSDRLQELAPLRGVYGNIDDAAIRQVHPRVNRFELEGLDVMMTHIGGYPGKYHPDVRQAIMQNPPQLFITGHSHILRVMTDKNLNNLLHINPGAAGRHGFHKVRTMVRFNILEGKVQDLQVLELGKRA</sequence>
<dbReference type="Pfam" id="PF12850">
    <property type="entry name" value="Metallophos_2"/>
    <property type="match status" value="1"/>
</dbReference>
<dbReference type="NCBIfam" id="TIGR00040">
    <property type="entry name" value="yfcE"/>
    <property type="match status" value="1"/>
</dbReference>
<keyword evidence="2" id="KW-0479">Metal-binding</keyword>
<dbReference type="AlphaFoldDB" id="A0A0E3V005"/>
<name>A0A0E3V005_9BACT</name>
<reference evidence="4 5" key="1">
    <citation type="journal article" date="2015" name="Sci. Rep.">
        <title>Unraveling adaptation of Pontibacter korlensis to radiation and infertility in desert through complete genome and comparative transcriptomic analysis.</title>
        <authorList>
            <person name="Dai J."/>
            <person name="Dai W."/>
            <person name="Qiu C."/>
            <person name="Yang Z."/>
            <person name="Zhang Y."/>
            <person name="Zhou M."/>
            <person name="Zhang L."/>
            <person name="Fang C."/>
            <person name="Gao Q."/>
            <person name="Yang Q."/>
            <person name="Li X."/>
            <person name="Wang Z."/>
            <person name="Wang Z."/>
            <person name="Jia Z."/>
            <person name="Chen X."/>
        </authorList>
    </citation>
    <scope>NUCLEOTIDE SEQUENCE [LARGE SCALE GENOMIC DNA]</scope>
    <source>
        <strain evidence="4 5">X14-1T</strain>
    </source>
</reference>
<dbReference type="RefSeq" id="WP_046314600.1">
    <property type="nucleotide sequence ID" value="NZ_CBCSCY010000006.1"/>
</dbReference>
<proteinExistence type="inferred from homology"/>
<dbReference type="GO" id="GO:0046872">
    <property type="term" value="F:metal ion binding"/>
    <property type="evidence" value="ECO:0007669"/>
    <property type="project" value="UniProtKB-KW"/>
</dbReference>
<evidence type="ECO:0000259" key="3">
    <source>
        <dbReference type="Pfam" id="PF12850"/>
    </source>
</evidence>
<protein>
    <recommendedName>
        <fullName evidence="2">Phosphoesterase</fullName>
        <ecNumber evidence="2">3.1.4.-</ecNumber>
    </recommendedName>
</protein>
<evidence type="ECO:0000256" key="2">
    <source>
        <dbReference type="RuleBase" id="RU362039"/>
    </source>
</evidence>
<dbReference type="Proteomes" id="UP000033109">
    <property type="component" value="Chromosome"/>
</dbReference>
<dbReference type="Gene3D" id="3.60.21.10">
    <property type="match status" value="1"/>
</dbReference>
<dbReference type="EC" id="3.1.4.-" evidence="2"/>
<dbReference type="SUPFAM" id="SSF56300">
    <property type="entry name" value="Metallo-dependent phosphatases"/>
    <property type="match status" value="1"/>
</dbReference>
<feature type="domain" description="Calcineurin-like phosphoesterase" evidence="3">
    <location>
        <begin position="2"/>
        <end position="149"/>
    </location>
</feature>
<dbReference type="HOGENOM" id="CLU_063749_3_1_10"/>